<evidence type="ECO:0000256" key="6">
    <source>
        <dbReference type="ARBA" id="ARBA00022838"/>
    </source>
</evidence>
<dbReference type="InterPro" id="IPR008685">
    <property type="entry name" value="Centromere_Mis12"/>
</dbReference>
<keyword evidence="7" id="KW-0175">Coiled coil</keyword>
<dbReference type="GO" id="GO:0051301">
    <property type="term" value="P:cell division"/>
    <property type="evidence" value="ECO:0007669"/>
    <property type="project" value="UniProtKB-KW"/>
</dbReference>
<dbReference type="GO" id="GO:0051382">
    <property type="term" value="P:kinetochore assembly"/>
    <property type="evidence" value="ECO:0007669"/>
    <property type="project" value="TreeGrafter"/>
</dbReference>
<dbReference type="GeneID" id="19012923"/>
<evidence type="ECO:0000256" key="4">
    <source>
        <dbReference type="ARBA" id="ARBA00022618"/>
    </source>
</evidence>
<keyword evidence="4" id="KW-0132">Cell division</keyword>
<reference evidence="10 11" key="1">
    <citation type="submission" date="2011-10" db="EMBL/GenBank/DDBJ databases">
        <authorList>
            <person name="Genoscope - CEA"/>
        </authorList>
    </citation>
    <scope>NUCLEOTIDE SEQUENCE [LARGE SCALE GENOMIC DNA]</scope>
    <source>
        <strain evidence="10 11">RCC 1105</strain>
    </source>
</reference>
<dbReference type="Pfam" id="PF05859">
    <property type="entry name" value="Mis12"/>
    <property type="match status" value="1"/>
</dbReference>
<evidence type="ECO:0000256" key="9">
    <source>
        <dbReference type="ARBA" id="ARBA00023328"/>
    </source>
</evidence>
<evidence type="ECO:0000256" key="3">
    <source>
        <dbReference type="ARBA" id="ARBA00022454"/>
    </source>
</evidence>
<sequence>MLVQVEVYAADGFDTLEQCIRTQMMDSGNHPQHQQQERIQKGLDSLYQHAQRNISKHFSQFSSRASSRCFTVPHEIVKLPSDFSERTMHTVEHLPQCSVEEEKALDERLESLRRRIAKSRAVTMRSKSEMKGLSKEIEMHGELTKKLGEIPEVALRETNENAWEGAKACRSVVETAKRLQPLLHQAERIAETGAFLSSNDAMASNDERRRDAVDAAQEAMRSCFVKGGSLEALRLINAKLLNASSTTMMTTDTQETGNDDAMLV</sequence>
<evidence type="ECO:0000256" key="2">
    <source>
        <dbReference type="ARBA" id="ARBA00008643"/>
    </source>
</evidence>
<comment type="similarity">
    <text evidence="2">Belongs to the mis12 family.</text>
</comment>
<keyword evidence="9" id="KW-0137">Centromere</keyword>
<evidence type="ECO:0000256" key="8">
    <source>
        <dbReference type="ARBA" id="ARBA00023306"/>
    </source>
</evidence>
<protein>
    <submittedName>
        <fullName evidence="10">Uncharacterized protein</fullName>
    </submittedName>
</protein>
<dbReference type="Proteomes" id="UP000198341">
    <property type="component" value="Chromosome 11"/>
</dbReference>
<keyword evidence="5" id="KW-0498">Mitosis</keyword>
<dbReference type="PANTHER" id="PTHR14527:SF2">
    <property type="entry name" value="PROTEIN MIS12 HOMOLOG"/>
    <property type="match status" value="1"/>
</dbReference>
<dbReference type="AlphaFoldDB" id="K8EK78"/>
<keyword evidence="8" id="KW-0131">Cell cycle</keyword>
<dbReference type="KEGG" id="bpg:Bathy11g02430"/>
<keyword evidence="3" id="KW-0158">Chromosome</keyword>
<evidence type="ECO:0000313" key="11">
    <source>
        <dbReference type="Proteomes" id="UP000198341"/>
    </source>
</evidence>
<name>K8EK78_9CHLO</name>
<gene>
    <name evidence="10" type="ordered locus">Bathy11g02430</name>
</gene>
<accession>K8EK78</accession>
<dbReference type="GO" id="GO:0000070">
    <property type="term" value="P:mitotic sister chromatid segregation"/>
    <property type="evidence" value="ECO:0007669"/>
    <property type="project" value="TreeGrafter"/>
</dbReference>
<dbReference type="EMBL" id="FO082268">
    <property type="protein sequence ID" value="CCO18406.1"/>
    <property type="molecule type" value="Genomic_DNA"/>
</dbReference>
<organism evidence="10 11">
    <name type="scientific">Bathycoccus prasinos</name>
    <dbReference type="NCBI Taxonomy" id="41875"/>
    <lineage>
        <taxon>Eukaryota</taxon>
        <taxon>Viridiplantae</taxon>
        <taxon>Chlorophyta</taxon>
        <taxon>Mamiellophyceae</taxon>
        <taxon>Mamiellales</taxon>
        <taxon>Bathycoccaceae</taxon>
        <taxon>Bathycoccus</taxon>
    </lineage>
</organism>
<dbReference type="OrthoDB" id="496023at2759"/>
<dbReference type="GO" id="GO:0005634">
    <property type="term" value="C:nucleus"/>
    <property type="evidence" value="ECO:0007669"/>
    <property type="project" value="InterPro"/>
</dbReference>
<dbReference type="GO" id="GO:0000444">
    <property type="term" value="C:MIS12/MIND type complex"/>
    <property type="evidence" value="ECO:0007669"/>
    <property type="project" value="TreeGrafter"/>
</dbReference>
<evidence type="ECO:0000256" key="5">
    <source>
        <dbReference type="ARBA" id="ARBA00022776"/>
    </source>
</evidence>
<evidence type="ECO:0000313" key="10">
    <source>
        <dbReference type="EMBL" id="CCO18406.1"/>
    </source>
</evidence>
<keyword evidence="11" id="KW-1185">Reference proteome</keyword>
<comment type="subcellular location">
    <subcellularLocation>
        <location evidence="1">Chromosome</location>
        <location evidence="1">Centromere</location>
        <location evidence="1">Kinetochore</location>
    </subcellularLocation>
</comment>
<proteinExistence type="inferred from homology"/>
<dbReference type="RefSeq" id="XP_007510061.1">
    <property type="nucleotide sequence ID" value="XM_007509999.1"/>
</dbReference>
<evidence type="ECO:0000256" key="1">
    <source>
        <dbReference type="ARBA" id="ARBA00004629"/>
    </source>
</evidence>
<keyword evidence="6" id="KW-0995">Kinetochore</keyword>
<dbReference type="PANTHER" id="PTHR14527">
    <property type="entry name" value="PROTEIN MIS12 HOMOLOG"/>
    <property type="match status" value="1"/>
</dbReference>
<evidence type="ECO:0000256" key="7">
    <source>
        <dbReference type="ARBA" id="ARBA00023054"/>
    </source>
</evidence>